<evidence type="ECO:0000313" key="10">
    <source>
        <dbReference type="Proteomes" id="UP000220527"/>
    </source>
</evidence>
<evidence type="ECO:0000256" key="3">
    <source>
        <dbReference type="ARBA" id="ARBA00022490"/>
    </source>
</evidence>
<reference evidence="10" key="1">
    <citation type="submission" date="2017-08" db="EMBL/GenBank/DDBJ databases">
        <authorList>
            <person name="Grouzdev D.S."/>
            <person name="Gaisin V.A."/>
            <person name="Rysina M.S."/>
            <person name="Gorlenko V.M."/>
        </authorList>
    </citation>
    <scope>NUCLEOTIDE SEQUENCE [LARGE SCALE GENOMIC DNA]</scope>
    <source>
        <strain evidence="10">Kir15-3F</strain>
    </source>
</reference>
<keyword evidence="10" id="KW-1185">Reference proteome</keyword>
<comment type="catalytic activity">
    <reaction evidence="1 7">
        <text>a ribonucleoside 5'-phosphate + H2O = a ribonucleoside + phosphate</text>
        <dbReference type="Rhea" id="RHEA:12484"/>
        <dbReference type="ChEBI" id="CHEBI:15377"/>
        <dbReference type="ChEBI" id="CHEBI:18254"/>
        <dbReference type="ChEBI" id="CHEBI:43474"/>
        <dbReference type="ChEBI" id="CHEBI:58043"/>
        <dbReference type="EC" id="3.1.3.5"/>
    </reaction>
</comment>
<keyword evidence="5 7" id="KW-0547">Nucleotide-binding</keyword>
<dbReference type="GO" id="GO:0005737">
    <property type="term" value="C:cytoplasm"/>
    <property type="evidence" value="ECO:0007669"/>
    <property type="project" value="UniProtKB-SubCell"/>
</dbReference>
<dbReference type="InterPro" id="IPR002828">
    <property type="entry name" value="SurE-like_Pase/nucleotidase"/>
</dbReference>
<dbReference type="Pfam" id="PF01975">
    <property type="entry name" value="SurE"/>
    <property type="match status" value="1"/>
</dbReference>
<dbReference type="InterPro" id="IPR036523">
    <property type="entry name" value="SurE-like_sf"/>
</dbReference>
<evidence type="ECO:0000256" key="7">
    <source>
        <dbReference type="HAMAP-Rule" id="MF_00060"/>
    </source>
</evidence>
<gene>
    <name evidence="7 9" type="primary">surE</name>
    <name evidence="9" type="ORF">CJ255_21270</name>
</gene>
<keyword evidence="3 7" id="KW-0963">Cytoplasm</keyword>
<dbReference type="GO" id="GO:0004309">
    <property type="term" value="F:exopolyphosphatase activity"/>
    <property type="evidence" value="ECO:0007669"/>
    <property type="project" value="TreeGrafter"/>
</dbReference>
<comment type="cofactor">
    <cofactor evidence="7">
        <name>a divalent metal cation</name>
        <dbReference type="ChEBI" id="CHEBI:60240"/>
    </cofactor>
    <text evidence="7">Binds 1 divalent metal cation per subunit.</text>
</comment>
<keyword evidence="6 7" id="KW-0378">Hydrolase</keyword>
<accession>A0A2A6RDR1</accession>
<name>A0A2A6RDR1_9CHLR</name>
<keyword evidence="4 7" id="KW-0479">Metal-binding</keyword>
<feature type="binding site" evidence="7">
    <location>
        <position position="101"/>
    </location>
    <ligand>
        <name>a divalent metal cation</name>
        <dbReference type="ChEBI" id="CHEBI:60240"/>
    </ligand>
</feature>
<sequence length="264" mass="28066">MRILVVNDDGINSAGIWELAAGLRAAGLGEPYIVAPETEQSGTSMAVPIQQELFLRPVAAPDPAYAGIRAYAINGTPAGCVIAGVLAKLGPRPDVVIAGINRGINTGTNVMLSGTVGAAMMAALWGLPTMAVSQMYIGDAPMPWQTATWATVRLFPLLKLLDKREPIVLNVNVPHLHDPNEVQGMLATKLSSFFYGAVIDVELDAPQHDASGRQPMEFRFVRERIPTFPLDSDDGAVRAGYISITPLRPSGIASLDLRAALSDL</sequence>
<comment type="similarity">
    <text evidence="2 7">Belongs to the SurE nucleotidase family.</text>
</comment>
<dbReference type="PANTHER" id="PTHR30457:SF12">
    <property type="entry name" value="5'_3'-NUCLEOTIDASE SURE"/>
    <property type="match status" value="1"/>
</dbReference>
<dbReference type="AlphaFoldDB" id="A0A2A6RDR1"/>
<evidence type="ECO:0000256" key="4">
    <source>
        <dbReference type="ARBA" id="ARBA00022723"/>
    </source>
</evidence>
<dbReference type="EMBL" id="NQWI01000207">
    <property type="protein sequence ID" value="PDV99954.1"/>
    <property type="molecule type" value="Genomic_DNA"/>
</dbReference>
<proteinExistence type="inferred from homology"/>
<dbReference type="OrthoDB" id="9780815at2"/>
<dbReference type="Proteomes" id="UP000220527">
    <property type="component" value="Unassembled WGS sequence"/>
</dbReference>
<evidence type="ECO:0000259" key="8">
    <source>
        <dbReference type="Pfam" id="PF01975"/>
    </source>
</evidence>
<dbReference type="GO" id="GO:0008254">
    <property type="term" value="F:3'-nucleotidase activity"/>
    <property type="evidence" value="ECO:0007669"/>
    <property type="project" value="TreeGrafter"/>
</dbReference>
<evidence type="ECO:0000256" key="5">
    <source>
        <dbReference type="ARBA" id="ARBA00022741"/>
    </source>
</evidence>
<evidence type="ECO:0000256" key="2">
    <source>
        <dbReference type="ARBA" id="ARBA00011062"/>
    </source>
</evidence>
<dbReference type="NCBIfam" id="TIGR00087">
    <property type="entry name" value="surE"/>
    <property type="match status" value="1"/>
</dbReference>
<comment type="caution">
    <text evidence="9">The sequence shown here is derived from an EMBL/GenBank/DDBJ whole genome shotgun (WGS) entry which is preliminary data.</text>
</comment>
<dbReference type="InterPro" id="IPR030048">
    <property type="entry name" value="SurE"/>
</dbReference>
<evidence type="ECO:0000313" key="9">
    <source>
        <dbReference type="EMBL" id="PDV99954.1"/>
    </source>
</evidence>
<dbReference type="Gene3D" id="3.40.1210.10">
    <property type="entry name" value="Survival protein SurE-like phosphatase/nucleotidase"/>
    <property type="match status" value="1"/>
</dbReference>
<dbReference type="GO" id="GO:0000166">
    <property type="term" value="F:nucleotide binding"/>
    <property type="evidence" value="ECO:0007669"/>
    <property type="project" value="UniProtKB-KW"/>
</dbReference>
<feature type="binding site" evidence="7">
    <location>
        <position position="9"/>
    </location>
    <ligand>
        <name>a divalent metal cation</name>
        <dbReference type="ChEBI" id="CHEBI:60240"/>
    </ligand>
</feature>
<feature type="binding site" evidence="7">
    <location>
        <position position="8"/>
    </location>
    <ligand>
        <name>a divalent metal cation</name>
        <dbReference type="ChEBI" id="CHEBI:60240"/>
    </ligand>
</feature>
<evidence type="ECO:0000256" key="1">
    <source>
        <dbReference type="ARBA" id="ARBA00000815"/>
    </source>
</evidence>
<organism evidence="9 10">
    <name type="scientific">Candidatus Viridilinea mediisalina</name>
    <dbReference type="NCBI Taxonomy" id="2024553"/>
    <lineage>
        <taxon>Bacteria</taxon>
        <taxon>Bacillati</taxon>
        <taxon>Chloroflexota</taxon>
        <taxon>Chloroflexia</taxon>
        <taxon>Chloroflexales</taxon>
        <taxon>Chloroflexineae</taxon>
        <taxon>Oscillochloridaceae</taxon>
        <taxon>Candidatus Viridilinea</taxon>
    </lineage>
</organism>
<dbReference type="EC" id="3.1.3.5" evidence="7"/>
<dbReference type="PANTHER" id="PTHR30457">
    <property type="entry name" value="5'-NUCLEOTIDASE SURE"/>
    <property type="match status" value="1"/>
</dbReference>
<dbReference type="GO" id="GO:0046872">
    <property type="term" value="F:metal ion binding"/>
    <property type="evidence" value="ECO:0007669"/>
    <property type="project" value="UniProtKB-UniRule"/>
</dbReference>
<feature type="binding site" evidence="7">
    <location>
        <position position="41"/>
    </location>
    <ligand>
        <name>a divalent metal cation</name>
        <dbReference type="ChEBI" id="CHEBI:60240"/>
    </ligand>
</feature>
<feature type="domain" description="Survival protein SurE-like phosphatase/nucleotidase" evidence="8">
    <location>
        <begin position="3"/>
        <end position="192"/>
    </location>
</feature>
<dbReference type="HAMAP" id="MF_00060">
    <property type="entry name" value="SurE"/>
    <property type="match status" value="1"/>
</dbReference>
<dbReference type="RefSeq" id="WP_097646082.1">
    <property type="nucleotide sequence ID" value="NZ_NQWI01000207.1"/>
</dbReference>
<dbReference type="GO" id="GO:0008253">
    <property type="term" value="F:5'-nucleotidase activity"/>
    <property type="evidence" value="ECO:0007669"/>
    <property type="project" value="UniProtKB-UniRule"/>
</dbReference>
<protein>
    <recommendedName>
        <fullName evidence="7">5'-nucleotidase SurE</fullName>
        <ecNumber evidence="7">3.1.3.5</ecNumber>
    </recommendedName>
    <alternativeName>
        <fullName evidence="7">Nucleoside 5'-monophosphate phosphohydrolase</fullName>
    </alternativeName>
</protein>
<comment type="subcellular location">
    <subcellularLocation>
        <location evidence="7">Cytoplasm</location>
    </subcellularLocation>
</comment>
<evidence type="ECO:0000256" key="6">
    <source>
        <dbReference type="ARBA" id="ARBA00022801"/>
    </source>
</evidence>
<dbReference type="SUPFAM" id="SSF64167">
    <property type="entry name" value="SurE-like"/>
    <property type="match status" value="1"/>
</dbReference>
<comment type="function">
    <text evidence="7">Nucleotidase that shows phosphatase activity on nucleoside 5'-monophosphates.</text>
</comment>